<dbReference type="InterPro" id="IPR038084">
    <property type="entry name" value="PduO/GlcC-like_sf"/>
</dbReference>
<dbReference type="InterPro" id="IPR005624">
    <property type="entry name" value="PduO/GlcC-like"/>
</dbReference>
<organism evidence="1 2">
    <name type="scientific">Marinospirillum alkaliphilum DSM 21637</name>
    <dbReference type="NCBI Taxonomy" id="1122209"/>
    <lineage>
        <taxon>Bacteria</taxon>
        <taxon>Pseudomonadati</taxon>
        <taxon>Pseudomonadota</taxon>
        <taxon>Gammaproteobacteria</taxon>
        <taxon>Oceanospirillales</taxon>
        <taxon>Oceanospirillaceae</taxon>
        <taxon>Marinospirillum</taxon>
    </lineage>
</organism>
<proteinExistence type="predicted"/>
<dbReference type="PANTHER" id="PTHR34309">
    <property type="entry name" value="SLR1406 PROTEIN"/>
    <property type="match status" value="1"/>
</dbReference>
<dbReference type="EMBL" id="FPJW01000002">
    <property type="protein sequence ID" value="SFX18754.1"/>
    <property type="molecule type" value="Genomic_DNA"/>
</dbReference>
<dbReference type="SUPFAM" id="SSF143744">
    <property type="entry name" value="GlcG-like"/>
    <property type="match status" value="1"/>
</dbReference>
<dbReference type="STRING" id="1122209.SAMN02745752_00719"/>
<accession>A0A1K1V0X9</accession>
<reference evidence="1 2" key="1">
    <citation type="submission" date="2016-11" db="EMBL/GenBank/DDBJ databases">
        <authorList>
            <person name="Jaros S."/>
            <person name="Januszkiewicz K."/>
            <person name="Wedrychowicz H."/>
        </authorList>
    </citation>
    <scope>NUCLEOTIDE SEQUENCE [LARGE SCALE GENOMIC DNA]</scope>
    <source>
        <strain evidence="1 2">DSM 21637</strain>
    </source>
</reference>
<keyword evidence="2" id="KW-1185">Reference proteome</keyword>
<dbReference type="OrthoDB" id="9800768at2"/>
<gene>
    <name evidence="1" type="ORF">SAMN02745752_00719</name>
</gene>
<sequence length="145" mass="15076">MTVLLQQWSSLSLSAARQLADHLLLQAEQQGVQVALAVVDRAGVPLVRIKMDLAPAPSQDIALRKATTALAFGMATDGWDARLQQASQGVRQGLPLQDGLALFGGGVPLVVDQQPVGAVGVSGASEVQDTALARQAATFLKQLLG</sequence>
<dbReference type="RefSeq" id="WP_072324979.1">
    <property type="nucleotide sequence ID" value="NZ_FPJW01000002.1"/>
</dbReference>
<dbReference type="PANTHER" id="PTHR34309:SF10">
    <property type="entry name" value="SLR1406 PROTEIN"/>
    <property type="match status" value="1"/>
</dbReference>
<dbReference type="Gene3D" id="3.30.450.150">
    <property type="entry name" value="Haem-degrading domain"/>
    <property type="match status" value="1"/>
</dbReference>
<evidence type="ECO:0000313" key="1">
    <source>
        <dbReference type="EMBL" id="SFX18754.1"/>
    </source>
</evidence>
<evidence type="ECO:0000313" key="2">
    <source>
        <dbReference type="Proteomes" id="UP000182350"/>
    </source>
</evidence>
<dbReference type="AlphaFoldDB" id="A0A1K1V0X9"/>
<name>A0A1K1V0X9_9GAMM</name>
<dbReference type="Proteomes" id="UP000182350">
    <property type="component" value="Unassembled WGS sequence"/>
</dbReference>
<protein>
    <submittedName>
        <fullName evidence="1">Uncharacterized conserved protein GlcG, DUF336 family</fullName>
    </submittedName>
</protein>
<dbReference type="InterPro" id="IPR052517">
    <property type="entry name" value="GlcG_carb_metab_protein"/>
</dbReference>
<dbReference type="Pfam" id="PF03928">
    <property type="entry name" value="HbpS-like"/>
    <property type="match status" value="1"/>
</dbReference>